<accession>A0A1F6CQC8</accession>
<feature type="transmembrane region" description="Helical" evidence="1">
    <location>
        <begin position="138"/>
        <end position="159"/>
    </location>
</feature>
<evidence type="ECO:0008006" key="4">
    <source>
        <dbReference type="Google" id="ProtNLM"/>
    </source>
</evidence>
<proteinExistence type="predicted"/>
<feature type="transmembrane region" description="Helical" evidence="1">
    <location>
        <begin position="30"/>
        <end position="51"/>
    </location>
</feature>
<evidence type="ECO:0000256" key="1">
    <source>
        <dbReference type="SAM" id="Phobius"/>
    </source>
</evidence>
<feature type="transmembrane region" description="Helical" evidence="1">
    <location>
        <begin position="171"/>
        <end position="196"/>
    </location>
</feature>
<gene>
    <name evidence="2" type="ORF">A2704_01530</name>
</gene>
<organism evidence="2 3">
    <name type="scientific">Candidatus Kaiserbacteria bacterium RIFCSPHIGHO2_01_FULL_54_36b</name>
    <dbReference type="NCBI Taxonomy" id="1798483"/>
    <lineage>
        <taxon>Bacteria</taxon>
        <taxon>Candidatus Kaiseribacteriota</taxon>
    </lineage>
</organism>
<dbReference type="EMBL" id="MFKW01000031">
    <property type="protein sequence ID" value="OGG51335.1"/>
    <property type="molecule type" value="Genomic_DNA"/>
</dbReference>
<sequence>MPSDPTSILYDHYKDTCSIISEAVKRRDRAMLFVIIAAGFFAFQTIFPSAADHAVTDYLSFKFGLTLQVDLSVIGNIVWLLVLLFTLRYFQTAVFVERQYAYLHQLEDKLNSAIGQEILTREGKSYLADYPWFSDWMWTLYTIIFPALLLFVTCMKISGEWVRVAGNGFSFGLLVNSVLFVLLLISVALYVVVLHFKKAKQPTSR</sequence>
<evidence type="ECO:0000313" key="3">
    <source>
        <dbReference type="Proteomes" id="UP000176445"/>
    </source>
</evidence>
<dbReference type="Proteomes" id="UP000176445">
    <property type="component" value="Unassembled WGS sequence"/>
</dbReference>
<reference evidence="2 3" key="1">
    <citation type="journal article" date="2016" name="Nat. Commun.">
        <title>Thousands of microbial genomes shed light on interconnected biogeochemical processes in an aquifer system.</title>
        <authorList>
            <person name="Anantharaman K."/>
            <person name="Brown C.T."/>
            <person name="Hug L.A."/>
            <person name="Sharon I."/>
            <person name="Castelle C.J."/>
            <person name="Probst A.J."/>
            <person name="Thomas B.C."/>
            <person name="Singh A."/>
            <person name="Wilkins M.J."/>
            <person name="Karaoz U."/>
            <person name="Brodie E.L."/>
            <person name="Williams K.H."/>
            <person name="Hubbard S.S."/>
            <person name="Banfield J.F."/>
        </authorList>
    </citation>
    <scope>NUCLEOTIDE SEQUENCE [LARGE SCALE GENOMIC DNA]</scope>
</reference>
<keyword evidence="1" id="KW-0812">Transmembrane</keyword>
<dbReference type="AlphaFoldDB" id="A0A1F6CQC8"/>
<keyword evidence="1" id="KW-1133">Transmembrane helix</keyword>
<name>A0A1F6CQC8_9BACT</name>
<comment type="caution">
    <text evidence="2">The sequence shown here is derived from an EMBL/GenBank/DDBJ whole genome shotgun (WGS) entry which is preliminary data.</text>
</comment>
<evidence type="ECO:0000313" key="2">
    <source>
        <dbReference type="EMBL" id="OGG51335.1"/>
    </source>
</evidence>
<feature type="transmembrane region" description="Helical" evidence="1">
    <location>
        <begin position="71"/>
        <end position="90"/>
    </location>
</feature>
<protein>
    <recommendedName>
        <fullName evidence="4">DUF4328 domain-containing protein</fullName>
    </recommendedName>
</protein>
<keyword evidence="1" id="KW-0472">Membrane</keyword>